<keyword evidence="5" id="KW-0055">Arginine biosynthesis</keyword>
<evidence type="ECO:0000256" key="2">
    <source>
        <dbReference type="ARBA" id="ARBA00022605"/>
    </source>
</evidence>
<evidence type="ECO:0000313" key="6">
    <source>
        <dbReference type="EMBL" id="CRH07601.1"/>
    </source>
</evidence>
<comment type="catalytic activity">
    <reaction evidence="5">
        <text>N(2)-acetyl-L-ornithine + 2-oxoglutarate = N-acetyl-L-glutamate 5-semialdehyde + L-glutamate</text>
        <dbReference type="Rhea" id="RHEA:18049"/>
        <dbReference type="ChEBI" id="CHEBI:16810"/>
        <dbReference type="ChEBI" id="CHEBI:29123"/>
        <dbReference type="ChEBI" id="CHEBI:29985"/>
        <dbReference type="ChEBI" id="CHEBI:57805"/>
        <dbReference type="EC" id="2.6.1.11"/>
    </reaction>
</comment>
<dbReference type="InterPro" id="IPR015421">
    <property type="entry name" value="PyrdxlP-dep_Trfase_major"/>
</dbReference>
<dbReference type="NCBIfam" id="NF002325">
    <property type="entry name" value="PRK01278.1"/>
    <property type="match status" value="1"/>
</dbReference>
<comment type="miscellaneous">
    <text evidence="5">May also have succinyldiaminopimelate aminotransferase activity, thus carrying out the corresponding step in lysine biosynthesis.</text>
</comment>
<reference evidence="6" key="1">
    <citation type="submission" date="2015-04" db="EMBL/GenBank/DDBJ databases">
        <authorList>
            <person name="Syromyatnikov M.Y."/>
            <person name="Popov V.N."/>
        </authorList>
    </citation>
    <scope>NUCLEOTIDE SEQUENCE</scope>
    <source>
        <strain evidence="6">MO-1</strain>
    </source>
</reference>
<organism evidence="6">
    <name type="scientific">Magnetococcus massalia (strain MO-1)</name>
    <dbReference type="NCBI Taxonomy" id="451514"/>
    <lineage>
        <taxon>Bacteria</taxon>
        <taxon>Pseudomonadati</taxon>
        <taxon>Pseudomonadota</taxon>
        <taxon>Magnetococcia</taxon>
        <taxon>Magnetococcales</taxon>
        <taxon>Magnetococcaceae</taxon>
        <taxon>Magnetococcus</taxon>
    </lineage>
</organism>
<gene>
    <name evidence="5 6" type="primary">argD</name>
    <name evidence="6" type="ORF">MAGMO_3465</name>
</gene>
<comment type="cofactor">
    <cofactor evidence="5">
        <name>pyridoxal 5'-phosphate</name>
        <dbReference type="ChEBI" id="CHEBI:597326"/>
    </cofactor>
    <text evidence="5">Binds 1 pyridoxal phosphate per subunit.</text>
</comment>
<evidence type="ECO:0000256" key="4">
    <source>
        <dbReference type="ARBA" id="ARBA00022898"/>
    </source>
</evidence>
<dbReference type="GO" id="GO:0030170">
    <property type="term" value="F:pyridoxal phosphate binding"/>
    <property type="evidence" value="ECO:0007669"/>
    <property type="project" value="InterPro"/>
</dbReference>
<dbReference type="HAMAP" id="MF_01107">
    <property type="entry name" value="ArgD_aminotrans_3"/>
    <property type="match status" value="1"/>
</dbReference>
<dbReference type="Gene3D" id="3.40.640.10">
    <property type="entry name" value="Type I PLP-dependent aspartate aminotransferase-like (Major domain)"/>
    <property type="match status" value="1"/>
</dbReference>
<evidence type="ECO:0000256" key="1">
    <source>
        <dbReference type="ARBA" id="ARBA00022576"/>
    </source>
</evidence>
<dbReference type="InterPro" id="IPR015424">
    <property type="entry name" value="PyrdxlP-dep_Trfase"/>
</dbReference>
<dbReference type="InterPro" id="IPR050103">
    <property type="entry name" value="Class-III_PLP-dep_AT"/>
</dbReference>
<keyword evidence="1 5" id="KW-0032">Aminotransferase</keyword>
<feature type="binding site" evidence="5">
    <location>
        <begin position="99"/>
        <end position="100"/>
    </location>
    <ligand>
        <name>pyridoxal 5'-phosphate</name>
        <dbReference type="ChEBI" id="CHEBI:597326"/>
    </ligand>
</feature>
<dbReference type="GO" id="GO:0003992">
    <property type="term" value="F:N2-acetyl-L-ornithine:2-oxoglutarate 5-aminotransferase activity"/>
    <property type="evidence" value="ECO:0007669"/>
    <property type="project" value="UniProtKB-UniRule"/>
</dbReference>
<dbReference type="InterPro" id="IPR004636">
    <property type="entry name" value="AcOrn/SuccOrn_fam"/>
</dbReference>
<keyword evidence="5" id="KW-0963">Cytoplasm</keyword>
<evidence type="ECO:0000256" key="5">
    <source>
        <dbReference type="HAMAP-Rule" id="MF_01107"/>
    </source>
</evidence>
<dbReference type="GO" id="GO:0005737">
    <property type="term" value="C:cytoplasm"/>
    <property type="evidence" value="ECO:0007669"/>
    <property type="project" value="UniProtKB-SubCell"/>
</dbReference>
<dbReference type="SUPFAM" id="SSF53383">
    <property type="entry name" value="PLP-dependent transferases"/>
    <property type="match status" value="1"/>
</dbReference>
<dbReference type="InterPro" id="IPR049704">
    <property type="entry name" value="Aminotrans_3_PPA_site"/>
</dbReference>
<dbReference type="UniPathway" id="UPA00068">
    <property type="reaction ID" value="UER00109"/>
</dbReference>
<feature type="binding site" evidence="5">
    <location>
        <position position="274"/>
    </location>
    <ligand>
        <name>N(2)-acetyl-L-ornithine</name>
        <dbReference type="ChEBI" id="CHEBI:57805"/>
    </ligand>
</feature>
<dbReference type="PANTHER" id="PTHR11986:SF79">
    <property type="entry name" value="ACETYLORNITHINE AMINOTRANSFERASE, MITOCHONDRIAL"/>
    <property type="match status" value="1"/>
</dbReference>
<feature type="binding site" evidence="5">
    <location>
        <position position="275"/>
    </location>
    <ligand>
        <name>pyridoxal 5'-phosphate</name>
        <dbReference type="ChEBI" id="CHEBI:597326"/>
    </ligand>
</feature>
<dbReference type="InterPro" id="IPR015422">
    <property type="entry name" value="PyrdxlP-dep_Trfase_small"/>
</dbReference>
<dbReference type="AlphaFoldDB" id="A0A1S7LP68"/>
<comment type="subunit">
    <text evidence="5">Homodimer.</text>
</comment>
<name>A0A1S7LP68_MAGMO</name>
<sequence length="391" mass="42324">MSDKQSSIMSTYGRYPVAFEKGEGVALWDIDGRRYLDFLSGIGVNNLGHAHPHVVEAVQQQVAKLTHTSNLYRIPLQEELATRLTSGSFADAVFFSNSGADANEAAIKLVRKYMKDHGQPGRYEIITAVNSFHGRTLATLTASGQEKVQQGFDPLVPGFRYVPYNDMEALEKAIGPYTAAVMVEPIQGESGIRVPDADYLPRLRALCNAHGILMVLDEVQSGMGRTGKLWAHQWSGIEPDIMTTSKALASGVPMGACMAKGHVAQTFTPGTHGSTFGGNPLSASAALATLDIMLADGFLEGVQERGQYFQDKLREMADGRRMVKQVRGKGLMVAMELNAPAEEVASICLSRGLLLNCCMGTVLRFLPPLVVSKEEIDQAVSTLGEVLSDLF</sequence>
<feature type="modified residue" description="N6-(pyridoxal phosphate)lysine" evidence="5">
    <location>
        <position position="246"/>
    </location>
</feature>
<dbReference type="FunFam" id="3.40.640.10:FF:000004">
    <property type="entry name" value="Acetylornithine aminotransferase"/>
    <property type="match status" value="1"/>
</dbReference>
<keyword evidence="2 5" id="KW-0028">Amino-acid biosynthesis</keyword>
<comment type="subcellular location">
    <subcellularLocation>
        <location evidence="5">Cytoplasm</location>
    </subcellularLocation>
</comment>
<keyword evidence="3 5" id="KW-0808">Transferase</keyword>
<feature type="binding site" evidence="5">
    <location>
        <begin position="217"/>
        <end position="220"/>
    </location>
    <ligand>
        <name>pyridoxal 5'-phosphate</name>
        <dbReference type="ChEBI" id="CHEBI:597326"/>
    </ligand>
</feature>
<dbReference type="PIRSF" id="PIRSF000521">
    <property type="entry name" value="Transaminase_4ab_Lys_Orn"/>
    <property type="match status" value="1"/>
</dbReference>
<feature type="binding site" evidence="5">
    <location>
        <position position="135"/>
    </location>
    <ligand>
        <name>N(2)-acetyl-L-ornithine</name>
        <dbReference type="ChEBI" id="CHEBI:57805"/>
    </ligand>
</feature>
<dbReference type="CDD" id="cd00610">
    <property type="entry name" value="OAT_like"/>
    <property type="match status" value="1"/>
</dbReference>
<dbReference type="GO" id="GO:0006526">
    <property type="term" value="P:L-arginine biosynthetic process"/>
    <property type="evidence" value="ECO:0007669"/>
    <property type="project" value="UniProtKB-UniRule"/>
</dbReference>
<dbReference type="NCBIfam" id="TIGR00707">
    <property type="entry name" value="argD"/>
    <property type="match status" value="1"/>
</dbReference>
<dbReference type="PROSITE" id="PS00600">
    <property type="entry name" value="AA_TRANSFER_CLASS_3"/>
    <property type="match status" value="1"/>
</dbReference>
<comment type="pathway">
    <text evidence="5">Amino-acid biosynthesis; L-arginine biosynthesis; N(2)-acetyl-L-ornithine from L-glutamate: step 4/4.</text>
</comment>
<feature type="binding site" evidence="5">
    <location>
        <position position="132"/>
    </location>
    <ligand>
        <name>pyridoxal 5'-phosphate</name>
        <dbReference type="ChEBI" id="CHEBI:597326"/>
    </ligand>
</feature>
<evidence type="ECO:0000256" key="3">
    <source>
        <dbReference type="ARBA" id="ARBA00022679"/>
    </source>
</evidence>
<dbReference type="EMBL" id="LO017727">
    <property type="protein sequence ID" value="CRH07601.1"/>
    <property type="molecule type" value="Genomic_DNA"/>
</dbReference>
<dbReference type="Gene3D" id="3.90.1150.10">
    <property type="entry name" value="Aspartate Aminotransferase, domain 1"/>
    <property type="match status" value="1"/>
</dbReference>
<dbReference type="EC" id="2.6.1.11" evidence="5"/>
<dbReference type="PANTHER" id="PTHR11986">
    <property type="entry name" value="AMINOTRANSFERASE CLASS III"/>
    <property type="match status" value="1"/>
</dbReference>
<protein>
    <recommendedName>
        <fullName evidence="5">Acetylornithine aminotransferase</fullName>
        <shortName evidence="5">ACOAT</shortName>
        <ecNumber evidence="5">2.6.1.11</ecNumber>
    </recommendedName>
</protein>
<dbReference type="InterPro" id="IPR005814">
    <property type="entry name" value="Aminotrans_3"/>
</dbReference>
<dbReference type="Pfam" id="PF00202">
    <property type="entry name" value="Aminotran_3"/>
    <property type="match status" value="1"/>
</dbReference>
<comment type="similarity">
    <text evidence="5">Belongs to the class-III pyridoxal-phosphate-dependent aminotransferase family. ArgD subfamily.</text>
</comment>
<accession>A0A1S7LP68</accession>
<proteinExistence type="inferred from homology"/>
<keyword evidence="4 5" id="KW-0663">Pyridoxal phosphate</keyword>
<dbReference type="GO" id="GO:0042802">
    <property type="term" value="F:identical protein binding"/>
    <property type="evidence" value="ECO:0007669"/>
    <property type="project" value="TreeGrafter"/>
</dbReference>